<dbReference type="SUPFAM" id="SSF88713">
    <property type="entry name" value="Glycoside hydrolase/deacetylase"/>
    <property type="match status" value="1"/>
</dbReference>
<protein>
    <recommendedName>
        <fullName evidence="2">LamB/YcsF family protein</fullName>
    </recommendedName>
</protein>
<evidence type="ECO:0000313" key="1">
    <source>
        <dbReference type="EMBL" id="SVC98180.1"/>
    </source>
</evidence>
<dbReference type="AlphaFoldDB" id="A0A382RL77"/>
<dbReference type="NCBIfam" id="NF003816">
    <property type="entry name" value="PRK05406.1-5"/>
    <property type="match status" value="1"/>
</dbReference>
<dbReference type="CDD" id="cd10787">
    <property type="entry name" value="LamB_YcsF_like"/>
    <property type="match status" value="1"/>
</dbReference>
<reference evidence="1" key="1">
    <citation type="submission" date="2018-05" db="EMBL/GenBank/DDBJ databases">
        <authorList>
            <person name="Lanie J.A."/>
            <person name="Ng W.-L."/>
            <person name="Kazmierczak K.M."/>
            <person name="Andrzejewski T.M."/>
            <person name="Davidsen T.M."/>
            <person name="Wayne K.J."/>
            <person name="Tettelin H."/>
            <person name="Glass J.I."/>
            <person name="Rusch D."/>
            <person name="Podicherti R."/>
            <person name="Tsui H.-C.T."/>
            <person name="Winkler M.E."/>
        </authorList>
    </citation>
    <scope>NUCLEOTIDE SEQUENCE</scope>
</reference>
<accession>A0A382RL77</accession>
<dbReference type="Gene3D" id="3.20.20.370">
    <property type="entry name" value="Glycoside hydrolase/deacetylase"/>
    <property type="match status" value="1"/>
</dbReference>
<dbReference type="GO" id="GO:0005975">
    <property type="term" value="P:carbohydrate metabolic process"/>
    <property type="evidence" value="ECO:0007669"/>
    <property type="project" value="InterPro"/>
</dbReference>
<dbReference type="PANTHER" id="PTHR30292:SF0">
    <property type="entry name" value="5-OXOPROLINASE SUBUNIT A"/>
    <property type="match status" value="1"/>
</dbReference>
<organism evidence="1">
    <name type="scientific">marine metagenome</name>
    <dbReference type="NCBI Taxonomy" id="408172"/>
    <lineage>
        <taxon>unclassified sequences</taxon>
        <taxon>metagenomes</taxon>
        <taxon>ecological metagenomes</taxon>
    </lineage>
</organism>
<gene>
    <name evidence="1" type="ORF">METZ01_LOCUS351034</name>
</gene>
<dbReference type="EMBL" id="UINC01122396">
    <property type="protein sequence ID" value="SVC98180.1"/>
    <property type="molecule type" value="Genomic_DNA"/>
</dbReference>
<proteinExistence type="inferred from homology"/>
<dbReference type="InterPro" id="IPR011330">
    <property type="entry name" value="Glyco_hydro/deAcase_b/a-brl"/>
</dbReference>
<dbReference type="HAMAP" id="MF_00691">
    <property type="entry name" value="PxpA"/>
    <property type="match status" value="1"/>
</dbReference>
<evidence type="ECO:0008006" key="2">
    <source>
        <dbReference type="Google" id="ProtNLM"/>
    </source>
</evidence>
<feature type="non-terminal residue" evidence="1">
    <location>
        <position position="1"/>
    </location>
</feature>
<dbReference type="InterPro" id="IPR005501">
    <property type="entry name" value="LamB/YcsF/PxpA-like"/>
</dbReference>
<dbReference type="PANTHER" id="PTHR30292">
    <property type="entry name" value="UNCHARACTERIZED PROTEIN YBGL-RELATED"/>
    <property type="match status" value="1"/>
</dbReference>
<dbReference type="Pfam" id="PF03746">
    <property type="entry name" value="LamB_YcsF"/>
    <property type="match status" value="1"/>
</dbReference>
<sequence length="258" mass="26397">VRRVDLNADVGESFGPYTIGHDGVILRYVTSANIACGLHGGDPSVMRRTVRLAAAGGVAVGAHPGFADLQGFGRRPMHLSAQEVEDLVAYQIGALAGIAAAEGARLHHVKPHGALYNMAAADRGLADAVAHAVAAVDSTLILFGLSGSCLLEAGEVVGLRTAAEVFADRSYASDGSLVPRDEPGAVVDDPRTVVERALQVVRAGTVTASDGGTIAVRGDTLCLHGDTPGAGALAARLRQGLEDAGVRVRPIAMGEEGR</sequence>
<dbReference type="NCBIfam" id="NF003814">
    <property type="entry name" value="PRK05406.1-3"/>
    <property type="match status" value="1"/>
</dbReference>
<name>A0A382RL77_9ZZZZ</name>